<evidence type="ECO:0000256" key="1">
    <source>
        <dbReference type="SAM" id="SignalP"/>
    </source>
</evidence>
<keyword evidence="3" id="KW-1185">Reference proteome</keyword>
<accession>A0A0U1DS61</accession>
<dbReference type="Proteomes" id="UP000199601">
    <property type="component" value="Unassembled WGS sequence"/>
</dbReference>
<evidence type="ECO:0000313" key="3">
    <source>
        <dbReference type="Proteomes" id="UP000199601"/>
    </source>
</evidence>
<proteinExistence type="predicted"/>
<evidence type="ECO:0008006" key="4">
    <source>
        <dbReference type="Google" id="ProtNLM"/>
    </source>
</evidence>
<keyword evidence="1" id="KW-0732">Signal</keyword>
<organism evidence="2 3">
    <name type="scientific">Mycobacterium europaeum</name>
    <dbReference type="NCBI Taxonomy" id="761804"/>
    <lineage>
        <taxon>Bacteria</taxon>
        <taxon>Bacillati</taxon>
        <taxon>Actinomycetota</taxon>
        <taxon>Actinomycetes</taxon>
        <taxon>Mycobacteriales</taxon>
        <taxon>Mycobacteriaceae</taxon>
        <taxon>Mycobacterium</taxon>
        <taxon>Mycobacterium simiae complex</taxon>
    </lineage>
</organism>
<gene>
    <name evidence="2" type="ORF">BN000_05007</name>
</gene>
<protein>
    <recommendedName>
        <fullName evidence="4">Lipoprotein</fullName>
    </recommendedName>
</protein>
<dbReference type="AlphaFoldDB" id="A0A0U1DS61"/>
<feature type="signal peptide" evidence="1">
    <location>
        <begin position="1"/>
        <end position="30"/>
    </location>
</feature>
<sequence precursor="true">MKAKRTMKTLKAAVAAAGLVTVLVVPTGCASSTAGSGGLVGGASGGCVISALGVCV</sequence>
<reference evidence="3" key="1">
    <citation type="submission" date="2015-03" db="EMBL/GenBank/DDBJ databases">
        <authorList>
            <person name="Urmite Genomes"/>
        </authorList>
    </citation>
    <scope>NUCLEOTIDE SEQUENCE [LARGE SCALE GENOMIC DNA]</scope>
    <source>
        <strain evidence="3">CSUR P1344</strain>
    </source>
</reference>
<name>A0A0U1DS61_9MYCO</name>
<evidence type="ECO:0000313" key="2">
    <source>
        <dbReference type="EMBL" id="CQD20732.1"/>
    </source>
</evidence>
<dbReference type="EMBL" id="CTEC01000002">
    <property type="protein sequence ID" value="CQD20732.1"/>
    <property type="molecule type" value="Genomic_DNA"/>
</dbReference>
<feature type="chain" id="PRO_5006708219" description="Lipoprotein" evidence="1">
    <location>
        <begin position="31"/>
        <end position="56"/>
    </location>
</feature>